<dbReference type="PANTHER" id="PTHR23236">
    <property type="entry name" value="EUKARYOTIC TRANSLATION INITIATION FACTOR 4B/4H"/>
    <property type="match status" value="1"/>
</dbReference>
<feature type="domain" description="RRM" evidence="5">
    <location>
        <begin position="428"/>
        <end position="502"/>
    </location>
</feature>
<dbReference type="EMBL" id="UYRU01064208">
    <property type="protein sequence ID" value="VDN15956.1"/>
    <property type="molecule type" value="Genomic_DNA"/>
</dbReference>
<dbReference type="PROSITE" id="PS50102">
    <property type="entry name" value="RRM"/>
    <property type="match status" value="1"/>
</dbReference>
<gene>
    <name evidence="6" type="ORF">DILT_LOCUS11787</name>
</gene>
<dbReference type="SMART" id="SM00360">
    <property type="entry name" value="RRM"/>
    <property type="match status" value="4"/>
</dbReference>
<dbReference type="InterPro" id="IPR000504">
    <property type="entry name" value="RRM_dom"/>
</dbReference>
<evidence type="ECO:0000256" key="3">
    <source>
        <dbReference type="PROSITE-ProRule" id="PRU00176"/>
    </source>
</evidence>
<feature type="region of interest" description="Disordered" evidence="4">
    <location>
        <begin position="133"/>
        <end position="168"/>
    </location>
</feature>
<evidence type="ECO:0000256" key="1">
    <source>
        <dbReference type="ARBA" id="ARBA00022737"/>
    </source>
</evidence>
<dbReference type="Gene3D" id="3.30.70.330">
    <property type="match status" value="4"/>
</dbReference>
<name>A0A3P7PD45_DIBLA</name>
<feature type="compositionally biased region" description="Polar residues" evidence="4">
    <location>
        <begin position="150"/>
        <end position="165"/>
    </location>
</feature>
<dbReference type="InterPro" id="IPR035979">
    <property type="entry name" value="RBD_domain_sf"/>
</dbReference>
<dbReference type="InterPro" id="IPR012677">
    <property type="entry name" value="Nucleotide-bd_a/b_plait_sf"/>
</dbReference>
<keyword evidence="2 3" id="KW-0694">RNA-binding</keyword>
<evidence type="ECO:0000259" key="5">
    <source>
        <dbReference type="PROSITE" id="PS50102"/>
    </source>
</evidence>
<evidence type="ECO:0000256" key="2">
    <source>
        <dbReference type="ARBA" id="ARBA00022884"/>
    </source>
</evidence>
<proteinExistence type="predicted"/>
<dbReference type="CDD" id="cd00590">
    <property type="entry name" value="RRM_SF"/>
    <property type="match status" value="2"/>
</dbReference>
<protein>
    <recommendedName>
        <fullName evidence="5">RRM domain-containing protein</fullName>
    </recommendedName>
</protein>
<evidence type="ECO:0000313" key="7">
    <source>
        <dbReference type="Proteomes" id="UP000281553"/>
    </source>
</evidence>
<reference evidence="6 7" key="1">
    <citation type="submission" date="2018-11" db="EMBL/GenBank/DDBJ databases">
        <authorList>
            <consortium name="Pathogen Informatics"/>
        </authorList>
    </citation>
    <scope>NUCLEOTIDE SEQUENCE [LARGE SCALE GENOMIC DNA]</scope>
</reference>
<dbReference type="Pfam" id="PF00076">
    <property type="entry name" value="RRM_1"/>
    <property type="match status" value="1"/>
</dbReference>
<feature type="region of interest" description="Disordered" evidence="4">
    <location>
        <begin position="483"/>
        <end position="517"/>
    </location>
</feature>
<sequence>MHRLESLVFQHNRPKFWAWYCNDNFAVIECDQVFTFKECLNSVFPDIQFTMKEEENSHLASLDVLFCHKDFGGLNTKVFRKATNTKQVFNYKSNHPISHKRSCVRTLYWSVETRYSEPEDKITLFERVSAPYPPHSRFSLPPHAKGEGKQTPQQKALPQTTSKPSDTPKVAKSHVLLFNFDSLNESLLAGFLKKRGVNAQTLGCIYSPVALLGLPNDEAAKKAVSACSGATYNTRALSAVMVDGDVSKILTNKSKQTSNDGPLMTVFASNLPKSLTTEDIKKIIGVEPKSMRLLTSGPKNRLFNACYIDCLSEADARKAFKALEGRSESGTNIRAFLKNQQQWPAVTETTLIITNAPFTIGVEQMKKEFPTATLVESTKKGSFHLTFKTKEDKEKAATKAKGKVMEGRPLRVVIPGEEKKPQKDSKPNSLVVSNLPFTAKIDEIRQLYPGCSWVTLKKRDDGKFNGTAVISFKSAEDAKKALNETPSKQVQGRQLRAHLESQQPEAPVKETPSKKEAKQTARILCETPGAGLYGSGSTCLNVFNVPDNLGEEELRPYFPSARSIRCRPYGACVLQFRSERDCQAVYDECQTGKDVGGQTVQAQFGEGRTSSTGYGQQQNEMHGQQEQKSRYGTDRHGSKDGCVLKVHNLSWSVTDEELLQEFPDAVSANVMMTDQGRSRG</sequence>
<keyword evidence="7" id="KW-1185">Reference proteome</keyword>
<dbReference type="GO" id="GO:0003723">
    <property type="term" value="F:RNA binding"/>
    <property type="evidence" value="ECO:0007669"/>
    <property type="project" value="UniProtKB-UniRule"/>
</dbReference>
<feature type="compositionally biased region" description="Basic and acidic residues" evidence="4">
    <location>
        <begin position="507"/>
        <end position="517"/>
    </location>
</feature>
<dbReference type="AlphaFoldDB" id="A0A3P7PD45"/>
<dbReference type="Proteomes" id="UP000281553">
    <property type="component" value="Unassembled WGS sequence"/>
</dbReference>
<organism evidence="6 7">
    <name type="scientific">Dibothriocephalus latus</name>
    <name type="common">Fish tapeworm</name>
    <name type="synonym">Diphyllobothrium latum</name>
    <dbReference type="NCBI Taxonomy" id="60516"/>
    <lineage>
        <taxon>Eukaryota</taxon>
        <taxon>Metazoa</taxon>
        <taxon>Spiralia</taxon>
        <taxon>Lophotrochozoa</taxon>
        <taxon>Platyhelminthes</taxon>
        <taxon>Cestoda</taxon>
        <taxon>Eucestoda</taxon>
        <taxon>Diphyllobothriidea</taxon>
        <taxon>Diphyllobothriidae</taxon>
        <taxon>Dibothriocephalus</taxon>
    </lineage>
</organism>
<evidence type="ECO:0000313" key="6">
    <source>
        <dbReference type="EMBL" id="VDN15956.1"/>
    </source>
</evidence>
<feature type="compositionally biased region" description="Polar residues" evidence="4">
    <location>
        <begin position="605"/>
        <end position="614"/>
    </location>
</feature>
<dbReference type="OrthoDB" id="6267411at2759"/>
<keyword evidence="1" id="KW-0677">Repeat</keyword>
<feature type="compositionally biased region" description="Basic and acidic residues" evidence="4">
    <location>
        <begin position="623"/>
        <end position="636"/>
    </location>
</feature>
<dbReference type="PANTHER" id="PTHR23236:SF119">
    <property type="entry name" value="NUCLEAR RNA-BINDING PROTEIN SART-3"/>
    <property type="match status" value="1"/>
</dbReference>
<evidence type="ECO:0000256" key="4">
    <source>
        <dbReference type="SAM" id="MobiDB-lite"/>
    </source>
</evidence>
<accession>A0A3P7PD45</accession>
<dbReference type="SUPFAM" id="SSF54928">
    <property type="entry name" value="RNA-binding domain, RBD"/>
    <property type="match status" value="2"/>
</dbReference>
<feature type="region of interest" description="Disordered" evidence="4">
    <location>
        <begin position="605"/>
        <end position="636"/>
    </location>
</feature>